<dbReference type="CDD" id="cd08275">
    <property type="entry name" value="MDR3"/>
    <property type="match status" value="1"/>
</dbReference>
<dbReference type="PANTHER" id="PTHR44054:SF1">
    <property type="entry name" value="SYNAPTIC VESICLE MEMBRANE PROTEIN VAT-1 HOMOLOG"/>
    <property type="match status" value="1"/>
</dbReference>
<protein>
    <recommendedName>
        <fullName evidence="4">Enoyl reductase (ER) domain-containing protein</fullName>
    </recommendedName>
</protein>
<dbReference type="PROSITE" id="PS01162">
    <property type="entry name" value="QOR_ZETA_CRYSTAL"/>
    <property type="match status" value="1"/>
</dbReference>
<keyword evidence="6" id="KW-1185">Reference proteome</keyword>
<name>A0AAD9NQZ6_RIDPI</name>
<proteinExistence type="inferred from homology"/>
<dbReference type="GO" id="GO:0008270">
    <property type="term" value="F:zinc ion binding"/>
    <property type="evidence" value="ECO:0007669"/>
    <property type="project" value="InterPro"/>
</dbReference>
<evidence type="ECO:0000256" key="1">
    <source>
        <dbReference type="ARBA" id="ARBA00010371"/>
    </source>
</evidence>
<dbReference type="PANTHER" id="PTHR44054">
    <property type="entry name" value="SYNAPTIC VESICLE MEMBRANE PROTEIN VAT-1 HOMOLOG-LIKE"/>
    <property type="match status" value="1"/>
</dbReference>
<dbReference type="GO" id="GO:0016491">
    <property type="term" value="F:oxidoreductase activity"/>
    <property type="evidence" value="ECO:0007669"/>
    <property type="project" value="UniProtKB-KW"/>
</dbReference>
<dbReference type="Pfam" id="PF13602">
    <property type="entry name" value="ADH_zinc_N_2"/>
    <property type="match status" value="1"/>
</dbReference>
<evidence type="ECO:0000256" key="3">
    <source>
        <dbReference type="SAM" id="MobiDB-lite"/>
    </source>
</evidence>
<dbReference type="Gene3D" id="3.90.180.10">
    <property type="entry name" value="Medium-chain alcohol dehydrogenases, catalytic domain"/>
    <property type="match status" value="1"/>
</dbReference>
<dbReference type="EMBL" id="JAODUO010000593">
    <property type="protein sequence ID" value="KAK2177518.1"/>
    <property type="molecule type" value="Genomic_DNA"/>
</dbReference>
<comment type="similarity">
    <text evidence="1">Belongs to the zinc-containing alcohol dehydrogenase family. Quinone oxidoreductase subfamily.</text>
</comment>
<evidence type="ECO:0000259" key="4">
    <source>
        <dbReference type="SMART" id="SM00829"/>
    </source>
</evidence>
<accession>A0AAD9NQZ6</accession>
<dbReference type="SUPFAM" id="SSF51735">
    <property type="entry name" value="NAD(P)-binding Rossmann-fold domains"/>
    <property type="match status" value="1"/>
</dbReference>
<dbReference type="InterPro" id="IPR036291">
    <property type="entry name" value="NAD(P)-bd_dom_sf"/>
</dbReference>
<dbReference type="Gene3D" id="3.40.50.720">
    <property type="entry name" value="NAD(P)-binding Rossmann-like Domain"/>
    <property type="match status" value="1"/>
</dbReference>
<dbReference type="SMART" id="SM00829">
    <property type="entry name" value="PKS_ER"/>
    <property type="match status" value="1"/>
</dbReference>
<dbReference type="SUPFAM" id="SSF50129">
    <property type="entry name" value="GroES-like"/>
    <property type="match status" value="1"/>
</dbReference>
<dbReference type="AlphaFoldDB" id="A0AAD9NQZ6"/>
<dbReference type="Proteomes" id="UP001209878">
    <property type="component" value="Unassembled WGS sequence"/>
</dbReference>
<feature type="region of interest" description="Disordered" evidence="3">
    <location>
        <begin position="345"/>
        <end position="451"/>
    </location>
</feature>
<reference evidence="5" key="1">
    <citation type="journal article" date="2023" name="Mol. Biol. Evol.">
        <title>Third-Generation Sequencing Reveals the Adaptive Role of the Epigenome in Three Deep-Sea Polychaetes.</title>
        <authorList>
            <person name="Perez M."/>
            <person name="Aroh O."/>
            <person name="Sun Y."/>
            <person name="Lan Y."/>
            <person name="Juniper S.K."/>
            <person name="Young C.R."/>
            <person name="Angers B."/>
            <person name="Qian P.Y."/>
        </authorList>
    </citation>
    <scope>NUCLEOTIDE SEQUENCE</scope>
    <source>
        <strain evidence="5">R07B-5</strain>
    </source>
</reference>
<evidence type="ECO:0000313" key="5">
    <source>
        <dbReference type="EMBL" id="KAK2177518.1"/>
    </source>
</evidence>
<evidence type="ECO:0000313" key="6">
    <source>
        <dbReference type="Proteomes" id="UP001209878"/>
    </source>
</evidence>
<comment type="caution">
    <text evidence="5">The sequence shown here is derived from an EMBL/GenBank/DDBJ whole genome shotgun (WGS) entry which is preliminary data.</text>
</comment>
<organism evidence="5 6">
    <name type="scientific">Ridgeia piscesae</name>
    <name type="common">Tubeworm</name>
    <dbReference type="NCBI Taxonomy" id="27915"/>
    <lineage>
        <taxon>Eukaryota</taxon>
        <taxon>Metazoa</taxon>
        <taxon>Spiralia</taxon>
        <taxon>Lophotrochozoa</taxon>
        <taxon>Annelida</taxon>
        <taxon>Polychaeta</taxon>
        <taxon>Sedentaria</taxon>
        <taxon>Canalipalpata</taxon>
        <taxon>Sabellida</taxon>
        <taxon>Siboglinidae</taxon>
        <taxon>Ridgeia</taxon>
    </lineage>
</organism>
<feature type="compositionally biased region" description="Basic and acidic residues" evidence="3">
    <location>
        <begin position="374"/>
        <end position="451"/>
    </location>
</feature>
<dbReference type="InterPro" id="IPR002364">
    <property type="entry name" value="Quin_OxRdtase/zeta-crystal_CS"/>
</dbReference>
<dbReference type="Pfam" id="PF08240">
    <property type="entry name" value="ADH_N"/>
    <property type="match status" value="1"/>
</dbReference>
<dbReference type="InterPro" id="IPR013154">
    <property type="entry name" value="ADH-like_N"/>
</dbReference>
<feature type="compositionally biased region" description="Basic and acidic residues" evidence="3">
    <location>
        <begin position="352"/>
        <end position="366"/>
    </location>
</feature>
<dbReference type="InterPro" id="IPR020843">
    <property type="entry name" value="ER"/>
</dbReference>
<keyword evidence="2" id="KW-0560">Oxidoreductase</keyword>
<dbReference type="InterPro" id="IPR052100">
    <property type="entry name" value="SV-ATPase_mito-regulator"/>
</dbReference>
<dbReference type="InterPro" id="IPR011032">
    <property type="entry name" value="GroES-like_sf"/>
</dbReference>
<sequence length="451" mass="49427">MAESENTNEKSRTLVLNAFGGHDKIKVVEKARQKPGAGQVLVTIEACGINFAELMMRQGLYSAGKQALKPPCELGWEGAGVVAELGEGVTTFQVGDKVLCMTFTRNMWTEYAAVNVENVHAMPEGMSFEEAAAIQVNYVTAYHMLFEFGNLRKGHKVLIHMAAGGVGVAATQLCRTVPDVVIFGTASAQKHDAIKENGVDHPIDYRTQDYVEQVKKISPEGVDIVLDPLSGPDAAKGYSLLKPFGKIIHFGSANTISGSTKSLWKMARTYFSVKNYNPLNIITDNKAVCGYHMGCLGGELIREAVIAVLDLYREGKVKPKVDSVWAFEDISKAMGRLENRENIGKVIISPKKAPEPPVEKPKPVEKSKKKTKDQKKEAEEADKDATEKNDDAKPEKETDGEKAAEGEKKEEEGEKKEGEGEKKEGEEPKKEAEEEKKEVEEPKEGAGEKSN</sequence>
<gene>
    <name evidence="5" type="ORF">NP493_594g02044</name>
</gene>
<feature type="domain" description="Enoyl reductase (ER)" evidence="4">
    <location>
        <begin position="20"/>
        <end position="348"/>
    </location>
</feature>
<evidence type="ECO:0000256" key="2">
    <source>
        <dbReference type="ARBA" id="ARBA00023002"/>
    </source>
</evidence>